<evidence type="ECO:0000256" key="2">
    <source>
        <dbReference type="ARBA" id="ARBA00022801"/>
    </source>
</evidence>
<dbReference type="AlphaFoldDB" id="A0A8T1MPF6"/>
<proteinExistence type="inferred from homology"/>
<dbReference type="OrthoDB" id="1915375at2759"/>
<evidence type="ECO:0000256" key="4">
    <source>
        <dbReference type="ARBA" id="ARBA00025764"/>
    </source>
</evidence>
<evidence type="ECO:0000313" key="9">
    <source>
        <dbReference type="EMBL" id="KAG5450930.1"/>
    </source>
</evidence>
<keyword evidence="10" id="KW-1185">Reference proteome</keyword>
<dbReference type="SUPFAM" id="SSF54197">
    <property type="entry name" value="HIT-like"/>
    <property type="match status" value="1"/>
</dbReference>
<dbReference type="PANTHER" id="PTHR12486:SF5">
    <property type="entry name" value="ADENOSINE 5'-MONOPHOSPHORAMIDASE HINT3"/>
    <property type="match status" value="1"/>
</dbReference>
<feature type="short sequence motif" description="Histidine triad motif" evidence="7">
    <location>
        <begin position="104"/>
        <end position="108"/>
    </location>
</feature>
<dbReference type="Gene3D" id="3.30.428.10">
    <property type="entry name" value="HIT-like"/>
    <property type="match status" value="1"/>
</dbReference>
<evidence type="ECO:0000256" key="3">
    <source>
        <dbReference type="ARBA" id="ARBA00024472"/>
    </source>
</evidence>
<dbReference type="PROSITE" id="PS51084">
    <property type="entry name" value="HIT_2"/>
    <property type="match status" value="1"/>
</dbReference>
<dbReference type="GO" id="GO:0000166">
    <property type="term" value="F:nucleotide binding"/>
    <property type="evidence" value="ECO:0007669"/>
    <property type="project" value="UniProtKB-KW"/>
</dbReference>
<feature type="domain" description="HIT" evidence="8">
    <location>
        <begin position="11"/>
        <end position="122"/>
    </location>
</feature>
<organism evidence="9 10">
    <name type="scientific">Clonorchis sinensis</name>
    <name type="common">Chinese liver fluke</name>
    <dbReference type="NCBI Taxonomy" id="79923"/>
    <lineage>
        <taxon>Eukaryota</taxon>
        <taxon>Metazoa</taxon>
        <taxon>Spiralia</taxon>
        <taxon>Lophotrochozoa</taxon>
        <taxon>Platyhelminthes</taxon>
        <taxon>Trematoda</taxon>
        <taxon>Digenea</taxon>
        <taxon>Opisthorchiida</taxon>
        <taxon>Opisthorchiata</taxon>
        <taxon>Opisthorchiidae</taxon>
        <taxon>Clonorchis</taxon>
    </lineage>
</organism>
<comment type="similarity">
    <text evidence="4">Belongs to the HINT family.</text>
</comment>
<name>A0A8T1MPF6_CLOSI</name>
<dbReference type="InterPro" id="IPR011146">
    <property type="entry name" value="HIT-like"/>
</dbReference>
<protein>
    <recommendedName>
        <fullName evidence="5">Adenosine 5'-monophosphoramidase HINT3</fullName>
    </recommendedName>
    <alternativeName>
        <fullName evidence="6">Histidine triad nucleotide-binding protein 3</fullName>
    </alternativeName>
</protein>
<dbReference type="PANTHER" id="PTHR12486">
    <property type="entry name" value="APRATAXIN-RELATED"/>
    <property type="match status" value="1"/>
</dbReference>
<reference evidence="9 10" key="1">
    <citation type="journal article" date="2018" name="Biotechnol. Adv.">
        <title>Improved genomic resources and new bioinformatic workflow for the carcinogenic parasite Clonorchis sinensis: Biotechnological implications.</title>
        <authorList>
            <person name="Wang D."/>
            <person name="Korhonen P.K."/>
            <person name="Gasser R.B."/>
            <person name="Young N.D."/>
        </authorList>
    </citation>
    <scope>NUCLEOTIDE SEQUENCE [LARGE SCALE GENOMIC DNA]</scope>
    <source>
        <strain evidence="9">Cs-k2</strain>
    </source>
</reference>
<evidence type="ECO:0000259" key="8">
    <source>
        <dbReference type="PROSITE" id="PS51084"/>
    </source>
</evidence>
<dbReference type="GO" id="GO:0016787">
    <property type="term" value="F:hydrolase activity"/>
    <property type="evidence" value="ECO:0007669"/>
    <property type="project" value="UniProtKB-KW"/>
</dbReference>
<evidence type="ECO:0000256" key="5">
    <source>
        <dbReference type="ARBA" id="ARBA00039802"/>
    </source>
</evidence>
<evidence type="ECO:0000256" key="7">
    <source>
        <dbReference type="PROSITE-ProRule" id="PRU00464"/>
    </source>
</evidence>
<dbReference type="Proteomes" id="UP000286415">
    <property type="component" value="Unassembled WGS sequence"/>
</dbReference>
<evidence type="ECO:0000313" key="10">
    <source>
        <dbReference type="Proteomes" id="UP000286415"/>
    </source>
</evidence>
<dbReference type="InterPro" id="IPR036265">
    <property type="entry name" value="HIT-like_sf"/>
</dbReference>
<comment type="catalytic activity">
    <reaction evidence="3">
        <text>adenosine 5'-phosphoramidate + H2O = NH4(+) + AMP</text>
        <dbReference type="Rhea" id="RHEA:67916"/>
        <dbReference type="ChEBI" id="CHEBI:15377"/>
        <dbReference type="ChEBI" id="CHEBI:28938"/>
        <dbReference type="ChEBI" id="CHEBI:57890"/>
        <dbReference type="ChEBI" id="CHEBI:456215"/>
    </reaction>
</comment>
<keyword evidence="2" id="KW-0378">Hydrolase</keyword>
<sequence>MSVQCCDTSCVFCNIANGTDTSNTIRMERELVVLFNDKYPKSSYHYQCISRKHIRNISHLTKLDLPLLEEMKSCAVEFLLENHKSDISHFRLGFHRPPFNSVHHLHLHVIGPLRYSVHEIMFNPRMGIFIPKTQRKITFEEPNGNFECHEFVAQTNARLLYQVPTFNQETYYECIERIRTLQRTIPNLSSTFPIPVVCILVRLLIIFRKYALIEGKWTGHHVKYVVLLDYDKAAQQRGLLTVWYSIII</sequence>
<dbReference type="EMBL" id="NIRI02000042">
    <property type="protein sequence ID" value="KAG5450930.1"/>
    <property type="molecule type" value="Genomic_DNA"/>
</dbReference>
<keyword evidence="1" id="KW-0547">Nucleotide-binding</keyword>
<dbReference type="Pfam" id="PF11969">
    <property type="entry name" value="DcpS_C"/>
    <property type="match status" value="1"/>
</dbReference>
<reference evidence="9 10" key="2">
    <citation type="journal article" date="2021" name="Genomics">
        <title>High-quality reference genome for Clonorchis sinensis.</title>
        <authorList>
            <person name="Young N.D."/>
            <person name="Stroehlein A.J."/>
            <person name="Kinkar L."/>
            <person name="Wang T."/>
            <person name="Sohn W.M."/>
            <person name="Chang B.C.H."/>
            <person name="Kaur P."/>
            <person name="Weisz D."/>
            <person name="Dudchenko O."/>
            <person name="Aiden E.L."/>
            <person name="Korhonen P.K."/>
            <person name="Gasser R.B."/>
        </authorList>
    </citation>
    <scope>NUCLEOTIDE SEQUENCE [LARGE SCALE GENOMIC DNA]</scope>
    <source>
        <strain evidence="9">Cs-k2</strain>
    </source>
</reference>
<evidence type="ECO:0000256" key="6">
    <source>
        <dbReference type="ARBA" id="ARBA00042361"/>
    </source>
</evidence>
<evidence type="ECO:0000256" key="1">
    <source>
        <dbReference type="ARBA" id="ARBA00022741"/>
    </source>
</evidence>
<comment type="caution">
    <text evidence="9">The sequence shown here is derived from an EMBL/GenBank/DDBJ whole genome shotgun (WGS) entry which is preliminary data.</text>
</comment>
<gene>
    <name evidence="9" type="ORF">CSKR_107883</name>
</gene>
<accession>A0A8T1MPF6</accession>